<gene>
    <name evidence="2" type="ORF">CMEL01_02247</name>
</gene>
<name>A0AAI9XTP0_9PEZI</name>
<dbReference type="EMBL" id="MLGG01000013">
    <property type="protein sequence ID" value="KAK1459248.1"/>
    <property type="molecule type" value="Genomic_DNA"/>
</dbReference>
<evidence type="ECO:0000256" key="1">
    <source>
        <dbReference type="SAM" id="MobiDB-lite"/>
    </source>
</evidence>
<accession>A0AAI9XTP0</accession>
<protein>
    <submittedName>
        <fullName evidence="2">HMG box protein</fullName>
    </submittedName>
</protein>
<keyword evidence="3" id="KW-1185">Reference proteome</keyword>
<organism evidence="2 3">
    <name type="scientific">Colletotrichum melonis</name>
    <dbReference type="NCBI Taxonomy" id="1209925"/>
    <lineage>
        <taxon>Eukaryota</taxon>
        <taxon>Fungi</taxon>
        <taxon>Dikarya</taxon>
        <taxon>Ascomycota</taxon>
        <taxon>Pezizomycotina</taxon>
        <taxon>Sordariomycetes</taxon>
        <taxon>Hypocreomycetidae</taxon>
        <taxon>Glomerellales</taxon>
        <taxon>Glomerellaceae</taxon>
        <taxon>Colletotrichum</taxon>
        <taxon>Colletotrichum acutatum species complex</taxon>
    </lineage>
</organism>
<evidence type="ECO:0000313" key="2">
    <source>
        <dbReference type="EMBL" id="KAK1459248.1"/>
    </source>
</evidence>
<proteinExistence type="predicted"/>
<dbReference type="AlphaFoldDB" id="A0AAI9XTP0"/>
<comment type="caution">
    <text evidence="2">The sequence shown here is derived from an EMBL/GenBank/DDBJ whole genome shotgun (WGS) entry which is preliminary data.</text>
</comment>
<evidence type="ECO:0000313" key="3">
    <source>
        <dbReference type="Proteomes" id="UP001239795"/>
    </source>
</evidence>
<sequence>MVPNSHLFAHLLQTLTTQKMTDVVSTPRPRRSTSSSGGISAHSAMERRASQETDEGPNSVGSAGSRASRKRVASIDIEEANTSKVRNLSLETRPMSSQSGKDTICLCTPGLKIPRPRNRESHISRSSSHIVGRHIFVTGLV</sequence>
<feature type="region of interest" description="Disordered" evidence="1">
    <location>
        <begin position="19"/>
        <end position="103"/>
    </location>
</feature>
<reference evidence="2 3" key="1">
    <citation type="submission" date="2016-10" db="EMBL/GenBank/DDBJ databases">
        <title>The genome sequence of Colletotrichum fioriniae PJ7.</title>
        <authorList>
            <person name="Baroncelli R."/>
        </authorList>
    </citation>
    <scope>NUCLEOTIDE SEQUENCE [LARGE SCALE GENOMIC DNA]</scope>
    <source>
        <strain evidence="2">Col 31</strain>
    </source>
</reference>
<dbReference type="Proteomes" id="UP001239795">
    <property type="component" value="Unassembled WGS sequence"/>
</dbReference>
<feature type="compositionally biased region" description="Polar residues" evidence="1">
    <location>
        <begin position="80"/>
        <end position="101"/>
    </location>
</feature>